<comment type="caution">
    <text evidence="3">The sequence shown here is derived from an EMBL/GenBank/DDBJ whole genome shotgun (WGS) entry which is preliminary data.</text>
</comment>
<keyword evidence="1" id="KW-0195">Cyclin</keyword>
<dbReference type="PANTHER" id="PTHR22896:SF0">
    <property type="entry name" value="CYCLIN N-TERMINAL DOMAIN-CONTAINING PROTEIN"/>
    <property type="match status" value="1"/>
</dbReference>
<dbReference type="InterPro" id="IPR012388">
    <property type="entry name" value="CABLES1/2"/>
</dbReference>
<dbReference type="GO" id="GO:0051726">
    <property type="term" value="P:regulation of cell cycle"/>
    <property type="evidence" value="ECO:0007669"/>
    <property type="project" value="InterPro"/>
</dbReference>
<evidence type="ECO:0000313" key="3">
    <source>
        <dbReference type="EMBL" id="CAG9531062.1"/>
    </source>
</evidence>
<sequence>MGTGIECEDNWELVYNRRLMIGVDGLQKWRRHVGKELNVMYMHNGASKRNAYQLLLMQNSLSSMTKLGTSGNRKSEYSDGLSSYDDSLPRDIRCSENCQQSGEKWEVEKTDYYDKMIVNGGILMSKQLCQIRGISIVNSKSINSTRTDETSIRSLRKLSRKSCINVSAENKECDQNVKELTNRQKFLKLCNVKNQSEDSDRLGVISFAHARIKPINYKHMQEISFRDLISTNMSSTSYSSGDSSPFRKNLDDNKSSNLIYPRISTRWHISTSDKIIGVRASDTIEEGSLLLHSTVHNSSCNTTATEYDPNFIANFDSRAQKTVMKFNGYVSIVMHYQPDDEMKRLVNEAFRSRFPHVHVSFSKIKSIKRELHQIAVACNLEHTTTAHAYVFYEKVLLKGLVCKMNRKLVAGAALLIAAKITDFGSMCVSDVVNYLESSLRTNRKELLRYEIPLCAALGFNLRVPVLELLPHYQRIALTML</sequence>
<comment type="similarity">
    <text evidence="1">Belongs to the cyclin family.</text>
</comment>
<dbReference type="SMART" id="SM00385">
    <property type="entry name" value="CYCLIN"/>
    <property type="match status" value="1"/>
</dbReference>
<keyword evidence="4" id="KW-1185">Reference proteome</keyword>
<dbReference type="SUPFAM" id="SSF47954">
    <property type="entry name" value="Cyclin-like"/>
    <property type="match status" value="1"/>
</dbReference>
<name>A0A8J2LW38_9BILA</name>
<dbReference type="Gene3D" id="1.10.472.10">
    <property type="entry name" value="Cyclin-like"/>
    <property type="match status" value="1"/>
</dbReference>
<dbReference type="InterPro" id="IPR013763">
    <property type="entry name" value="Cyclin-like_dom"/>
</dbReference>
<dbReference type="InterPro" id="IPR006671">
    <property type="entry name" value="Cyclin_N"/>
</dbReference>
<organism evidence="3 4">
    <name type="scientific">Cercopithifilaria johnstoni</name>
    <dbReference type="NCBI Taxonomy" id="2874296"/>
    <lineage>
        <taxon>Eukaryota</taxon>
        <taxon>Metazoa</taxon>
        <taxon>Ecdysozoa</taxon>
        <taxon>Nematoda</taxon>
        <taxon>Chromadorea</taxon>
        <taxon>Rhabditida</taxon>
        <taxon>Spirurina</taxon>
        <taxon>Spiruromorpha</taxon>
        <taxon>Filarioidea</taxon>
        <taxon>Onchocercidae</taxon>
        <taxon>Cercopithifilaria</taxon>
    </lineage>
</organism>
<dbReference type="AlphaFoldDB" id="A0A8J2LW38"/>
<accession>A0A8J2LW38</accession>
<proteinExistence type="inferred from homology"/>
<evidence type="ECO:0000313" key="4">
    <source>
        <dbReference type="Proteomes" id="UP000746747"/>
    </source>
</evidence>
<dbReference type="InterPro" id="IPR036915">
    <property type="entry name" value="Cyclin-like_sf"/>
</dbReference>
<dbReference type="OrthoDB" id="5353095at2759"/>
<evidence type="ECO:0000256" key="1">
    <source>
        <dbReference type="RuleBase" id="RU000383"/>
    </source>
</evidence>
<feature type="domain" description="Cyclin-like" evidence="2">
    <location>
        <begin position="369"/>
        <end position="455"/>
    </location>
</feature>
<dbReference type="EMBL" id="CAKAEH010000456">
    <property type="protein sequence ID" value="CAG9531062.1"/>
    <property type="molecule type" value="Genomic_DNA"/>
</dbReference>
<protein>
    <recommendedName>
        <fullName evidence="2">Cyclin-like domain-containing protein</fullName>
    </recommendedName>
</protein>
<dbReference type="Proteomes" id="UP000746747">
    <property type="component" value="Unassembled WGS sequence"/>
</dbReference>
<evidence type="ECO:0000259" key="2">
    <source>
        <dbReference type="SMART" id="SM00385"/>
    </source>
</evidence>
<gene>
    <name evidence="3" type="ORF">CJOHNSTONI_LOCUS1496</name>
</gene>
<reference evidence="3" key="1">
    <citation type="submission" date="2021-09" db="EMBL/GenBank/DDBJ databases">
        <authorList>
            <consortium name="Pathogen Informatics"/>
        </authorList>
    </citation>
    <scope>NUCLEOTIDE SEQUENCE</scope>
</reference>
<dbReference type="PANTHER" id="PTHR22896">
    <property type="entry name" value="CDK5 AND ABL1 ENZYME SUBSTRATE 1"/>
    <property type="match status" value="1"/>
</dbReference>
<dbReference type="Pfam" id="PF00134">
    <property type="entry name" value="Cyclin_N"/>
    <property type="match status" value="1"/>
</dbReference>